<accession>A0A814GZU9</accession>
<dbReference type="Proteomes" id="UP000663879">
    <property type="component" value="Unassembled WGS sequence"/>
</dbReference>
<keyword evidence="2" id="KW-1185">Reference proteome</keyword>
<organism evidence="1 2">
    <name type="scientific">Brachionus calyciflorus</name>
    <dbReference type="NCBI Taxonomy" id="104777"/>
    <lineage>
        <taxon>Eukaryota</taxon>
        <taxon>Metazoa</taxon>
        <taxon>Spiralia</taxon>
        <taxon>Gnathifera</taxon>
        <taxon>Rotifera</taxon>
        <taxon>Eurotatoria</taxon>
        <taxon>Monogononta</taxon>
        <taxon>Pseudotrocha</taxon>
        <taxon>Ploima</taxon>
        <taxon>Brachionidae</taxon>
        <taxon>Brachionus</taxon>
    </lineage>
</organism>
<gene>
    <name evidence="1" type="ORF">OXX778_LOCUS16509</name>
</gene>
<feature type="non-terminal residue" evidence="1">
    <location>
        <position position="263"/>
    </location>
</feature>
<dbReference type="EMBL" id="CAJNOC010003919">
    <property type="protein sequence ID" value="CAF1003045.1"/>
    <property type="molecule type" value="Genomic_DNA"/>
</dbReference>
<evidence type="ECO:0000313" key="1">
    <source>
        <dbReference type="EMBL" id="CAF1003045.1"/>
    </source>
</evidence>
<dbReference type="OrthoDB" id="10061678at2759"/>
<dbReference type="AlphaFoldDB" id="A0A814GZU9"/>
<evidence type="ECO:0000313" key="2">
    <source>
        <dbReference type="Proteomes" id="UP000663879"/>
    </source>
</evidence>
<reference evidence="1" key="1">
    <citation type="submission" date="2021-02" db="EMBL/GenBank/DDBJ databases">
        <authorList>
            <person name="Nowell W R."/>
        </authorList>
    </citation>
    <scope>NUCLEOTIDE SEQUENCE</scope>
    <source>
        <strain evidence="1">Ploen Becks lab</strain>
    </source>
</reference>
<proteinExistence type="predicted"/>
<sequence>MSLNGRNEKCLKCQKVRFRDIPKSQYFALKSDESVRIANRFRPEIELQFNDFICNNCYRKGKRTPEIANNQLNENPLSTFDLNIENINVPFTESEIQIPLVEDNPTIEVMENNIPFNNILKEDKMVQTESQILSDYVYVDLPKSYSSHKRCIVCFRQNSYQKLHVIPLEARVQVMIKKSLFIPKDCRTCVSHLNGKQFIKEEIDLIVPFQRDVKMDKKLIKDLIDSLVLAAKPKGLFDEFADLDTLDEETCKETTGFSKNEFV</sequence>
<name>A0A814GZU9_9BILA</name>
<comment type="caution">
    <text evidence="1">The sequence shown here is derived from an EMBL/GenBank/DDBJ whole genome shotgun (WGS) entry which is preliminary data.</text>
</comment>
<protein>
    <submittedName>
        <fullName evidence="1">Uncharacterized protein</fullName>
    </submittedName>
</protein>